<evidence type="ECO:0000313" key="6">
    <source>
        <dbReference type="EMBL" id="AKA78198.1"/>
    </source>
</evidence>
<dbReference type="EMBL" id="CP033236">
    <property type="protein sequence ID" value="AZF69934.1"/>
    <property type="molecule type" value="Genomic_DNA"/>
</dbReference>
<dbReference type="KEGG" id="ssoa:SULA_0390"/>
<evidence type="ECO:0000313" key="17">
    <source>
        <dbReference type="Proteomes" id="UP000033085"/>
    </source>
</evidence>
<evidence type="ECO:0000313" key="23">
    <source>
        <dbReference type="Proteomes" id="UP000273443"/>
    </source>
</evidence>
<evidence type="ECO:0000259" key="2">
    <source>
        <dbReference type="Pfam" id="PF03972"/>
    </source>
</evidence>
<evidence type="ECO:0000313" key="8">
    <source>
        <dbReference type="EMBL" id="AZF69934.1"/>
    </source>
</evidence>
<dbReference type="KEGG" id="ssof:SULC_0390"/>
<evidence type="ECO:0000313" key="5">
    <source>
        <dbReference type="EMBL" id="AKA75505.1"/>
    </source>
</evidence>
<reference evidence="19" key="2">
    <citation type="submission" date="2016-04" db="EMBL/GenBank/DDBJ databases">
        <authorList>
            <person name="Shah S.A."/>
            <person name="Garrett R.A."/>
        </authorList>
    </citation>
    <scope>NUCLEOTIDE SEQUENCE [LARGE SCALE GENOMIC DNA]</scope>
    <source>
        <strain evidence="19">ATCC 35091 / DSM 1616 / JCM 8930 / NBRC 15331 / P1</strain>
    </source>
</reference>
<dbReference type="Proteomes" id="UP000033106">
    <property type="component" value="Chromosome"/>
</dbReference>
<dbReference type="Proteomes" id="UP000594632">
    <property type="component" value="Chromosome"/>
</dbReference>
<dbReference type="Pfam" id="PF19305">
    <property type="entry name" value="MmgE_PrpD_C"/>
    <property type="match status" value="1"/>
</dbReference>
<dbReference type="GeneID" id="1454037"/>
<dbReference type="Proteomes" id="UP000076770">
    <property type="component" value="Chromosome i"/>
</dbReference>
<feature type="domain" description="MmgE/PrpD C-terminal" evidence="3">
    <location>
        <begin position="260"/>
        <end position="407"/>
    </location>
</feature>
<evidence type="ECO:0000313" key="10">
    <source>
        <dbReference type="EMBL" id="AZF75175.1"/>
    </source>
</evidence>
<evidence type="ECO:0000313" key="25">
    <source>
        <dbReference type="Proteomes" id="UP000278715"/>
    </source>
</evidence>
<dbReference type="EMBL" id="CP011057">
    <property type="protein sequence ID" value="AKA78198.1"/>
    <property type="molecule type" value="Genomic_DNA"/>
</dbReference>
<dbReference type="PANTHER" id="PTHR16943:SF8">
    <property type="entry name" value="2-METHYLCITRATE DEHYDRATASE"/>
    <property type="match status" value="1"/>
</dbReference>
<dbReference type="OrthoDB" id="43639at2157"/>
<name>A0A0E3KA89_SACSO</name>
<sequence length="435" mass="48672">MEIAEKIAEFVSSVNYQNLSEKVIHEAKRRIIDAIAVARGALNSPPHLVNKNVVTYFLGSVPLLFGGNATPDFAAFYNTFLIRYLDFNDTYLSKEPLHPSDMIGAFLSLGSLFNLEGKDVIEAVAIGYEVGVKLCDATSLRKKGFDHVTFLQVGAAAGLAKMLKLDEKSTVNAISLTLVPNIALRETRSGELSMWKAGAAADASRKAVFGALLAKFGMTSPSKPFSGRLGFVNVVAKDFDSTVFNRLEDDGILKTSLKKYPVEYHAEAVVEAGKSFNVNVDDIIKIEVETYEAAKTIIADEEKWNPTNKETADHSLPYILAYTLIKKDFWLDAYDKEMIFNEKIRNLMKKITVIEDEKYTSIYPKELPVKVTIYTTKGKDTIEVRNPRGYYNNPMTDAEVEEKYLRLKGRKEELNILWNMEELKVKEIVSSIKGS</sequence>
<evidence type="ECO:0000313" key="26">
    <source>
        <dbReference type="Proteomes" id="UP000282269"/>
    </source>
</evidence>
<evidence type="ECO:0000313" key="11">
    <source>
        <dbReference type="EMBL" id="AZF77783.1"/>
    </source>
</evidence>
<accession>A0A0E3KA89</accession>
<dbReference type="Proteomes" id="UP000033057">
    <property type="component" value="Chromosome"/>
</dbReference>
<dbReference type="PANTHER" id="PTHR16943">
    <property type="entry name" value="2-METHYLCITRATE DEHYDRATASE-RELATED"/>
    <property type="match status" value="1"/>
</dbReference>
<dbReference type="InterPro" id="IPR045337">
    <property type="entry name" value="MmgE_PrpD_C"/>
</dbReference>
<evidence type="ECO:0000313" key="20">
    <source>
        <dbReference type="Proteomes" id="UP000267993"/>
    </source>
</evidence>
<evidence type="ECO:0000313" key="27">
    <source>
        <dbReference type="Proteomes" id="UP000594632"/>
    </source>
</evidence>
<dbReference type="Proteomes" id="UP000275843">
    <property type="component" value="Chromosome"/>
</dbReference>
<gene>
    <name evidence="14" type="ORF">HFC64_08265</name>
    <name evidence="15" type="ORF">SSOP1_2713</name>
    <name evidence="6" type="ORF">SULA_0390</name>
    <name evidence="4" type="ORF">SULB_0392</name>
    <name evidence="5" type="ORF">SULC_0390</name>
    <name evidence="7" type="ORF">SULG_01995</name>
    <name evidence="8" type="ORF">SULH_01995</name>
    <name evidence="9" type="ORF">SULI_01995</name>
    <name evidence="10" type="ORF">SULM_01995</name>
    <name evidence="11" type="ORF">SULN_01995</name>
    <name evidence="12" type="ORF">SULO_02005</name>
    <name evidence="13" type="ORF">SULZ_02005</name>
</gene>
<dbReference type="EMBL" id="CP033238">
    <property type="protein sequence ID" value="AZF75175.1"/>
    <property type="molecule type" value="Genomic_DNA"/>
</dbReference>
<evidence type="ECO:0000313" key="18">
    <source>
        <dbReference type="Proteomes" id="UP000033106"/>
    </source>
</evidence>
<dbReference type="EMBL" id="CP033239">
    <property type="protein sequence ID" value="AZF77783.1"/>
    <property type="molecule type" value="Genomic_DNA"/>
</dbReference>
<reference evidence="20 21" key="4">
    <citation type="journal article" date="2018" name="Proc. Natl. Acad. Sci. U.S.A.">
        <title>Nonmutational mechanism of inheritance in the Archaeon Sulfolobus solfataricus.</title>
        <authorList>
            <person name="Payne S."/>
            <person name="McCarthy S."/>
            <person name="Johnson T."/>
            <person name="North E."/>
            <person name="Blum P."/>
        </authorList>
    </citation>
    <scope>NUCLEOTIDE SEQUENCE [LARGE SCALE GENOMIC DNA]</scope>
    <source>
        <strain evidence="8 20">SARC-H</strain>
        <strain evidence="9 24">SARC-I</strain>
        <strain evidence="11 25">SARC-N</strain>
        <strain evidence="12 26">SARC-O</strain>
        <strain evidence="13 21">SUL120</strain>
        <strain evidence="7 22">SULG</strain>
        <strain evidence="10 23">SULM</strain>
    </source>
</reference>
<dbReference type="EMBL" id="CP011055">
    <property type="protein sequence ID" value="AKA72806.1"/>
    <property type="molecule type" value="Genomic_DNA"/>
</dbReference>
<dbReference type="InterPro" id="IPR005656">
    <property type="entry name" value="MmgE_PrpD"/>
</dbReference>
<dbReference type="Proteomes" id="UP000282269">
    <property type="component" value="Chromosome"/>
</dbReference>
<dbReference type="InterPro" id="IPR045336">
    <property type="entry name" value="MmgE_PrpD_N"/>
</dbReference>
<dbReference type="EMBL" id="CP033241">
    <property type="protein sequence ID" value="AZF82999.1"/>
    <property type="molecule type" value="Genomic_DNA"/>
</dbReference>
<evidence type="ECO:0000313" key="19">
    <source>
        <dbReference type="Proteomes" id="UP000076770"/>
    </source>
</evidence>
<evidence type="ECO:0000313" key="9">
    <source>
        <dbReference type="EMBL" id="AZF72554.1"/>
    </source>
</evidence>
<dbReference type="InterPro" id="IPR042183">
    <property type="entry name" value="MmgE/PrpD_sf_1"/>
</dbReference>
<dbReference type="Proteomes" id="UP000267993">
    <property type="component" value="Chromosome"/>
</dbReference>
<evidence type="ECO:0000313" key="13">
    <source>
        <dbReference type="EMBL" id="AZF82999.1"/>
    </source>
</evidence>
<evidence type="ECO:0000313" key="15">
    <source>
        <dbReference type="EMBL" id="SAI86267.1"/>
    </source>
</evidence>
<evidence type="ECO:0000313" key="7">
    <source>
        <dbReference type="EMBL" id="AZF67314.1"/>
    </source>
</evidence>
<comment type="similarity">
    <text evidence="1">Belongs to the PrpD family.</text>
</comment>
<dbReference type="Proteomes" id="UP000033085">
    <property type="component" value="Chromosome"/>
</dbReference>
<dbReference type="Gene3D" id="3.30.1330.120">
    <property type="entry name" value="2-methylcitrate dehydratase PrpD"/>
    <property type="match status" value="1"/>
</dbReference>
<reference evidence="14 27" key="6">
    <citation type="journal article" date="2020" name="Nat. Commun.">
        <title>The structures of two archaeal type IV pili illuminate evolutionary relationships.</title>
        <authorList>
            <person name="Wang F."/>
            <person name="Baquero D.P."/>
            <person name="Su Z."/>
            <person name="Beltran L.C."/>
            <person name="Prangishvili D."/>
            <person name="Krupovic M."/>
            <person name="Egelman E.H."/>
        </authorList>
    </citation>
    <scope>NUCLEOTIDE SEQUENCE [LARGE SCALE GENOMIC DNA]</scope>
    <source>
        <strain evidence="14 27">POZ149</strain>
    </source>
</reference>
<dbReference type="Proteomes" id="UP000278715">
    <property type="component" value="Chromosome"/>
</dbReference>
<dbReference type="EMBL" id="CP011056">
    <property type="protein sequence ID" value="AKA75505.1"/>
    <property type="molecule type" value="Genomic_DNA"/>
</dbReference>
<evidence type="ECO:0000313" key="22">
    <source>
        <dbReference type="Proteomes" id="UP000273194"/>
    </source>
</evidence>
<evidence type="ECO:0000313" key="4">
    <source>
        <dbReference type="EMBL" id="AKA72806.1"/>
    </source>
</evidence>
<dbReference type="GeneID" id="44128316"/>
<evidence type="ECO:0000259" key="3">
    <source>
        <dbReference type="Pfam" id="PF19305"/>
    </source>
</evidence>
<dbReference type="PATRIC" id="fig|2287.6.peg.405"/>
<dbReference type="Proteomes" id="UP000273194">
    <property type="component" value="Chromosome"/>
</dbReference>
<dbReference type="GO" id="GO:0016829">
    <property type="term" value="F:lyase activity"/>
    <property type="evidence" value="ECO:0007669"/>
    <property type="project" value="InterPro"/>
</dbReference>
<evidence type="ECO:0000256" key="1">
    <source>
        <dbReference type="ARBA" id="ARBA00006174"/>
    </source>
</evidence>
<dbReference type="EMBL" id="LT549890">
    <property type="protein sequence ID" value="SAI86267.1"/>
    <property type="molecule type" value="Genomic_DNA"/>
</dbReference>
<reference evidence="5" key="5">
    <citation type="submission" date="2018-10" db="EMBL/GenBank/DDBJ databases">
        <authorList>
            <person name="McCarthy S."/>
            <person name="Gradnigo J."/>
            <person name="Johnson T."/>
            <person name="Payne S."/>
            <person name="Lipzen A."/>
            <person name="Schackwitz W."/>
            <person name="Martin J."/>
            <person name="Moriyama E."/>
            <person name="Blum P."/>
        </authorList>
    </citation>
    <scope>NUCLEOTIDE SEQUENCE</scope>
    <source>
        <strain evidence="4">SARC-B</strain>
        <strain evidence="5">SARC-C</strain>
        <strain evidence="6">SULA</strain>
    </source>
</reference>
<dbReference type="EMBL" id="CP033237">
    <property type="protein sequence ID" value="AZF72554.1"/>
    <property type="molecule type" value="Genomic_DNA"/>
</dbReference>
<dbReference type="InterPro" id="IPR036148">
    <property type="entry name" value="MmgE/PrpD_sf"/>
</dbReference>
<reference evidence="15" key="3">
    <citation type="submission" date="2016-04" db="EMBL/GenBank/DDBJ databases">
        <authorList>
            <person name="Evans L.H."/>
            <person name="Alamgir A."/>
            <person name="Owens N."/>
            <person name="Weber N.D."/>
            <person name="Virtaneva K."/>
            <person name="Barbian K."/>
            <person name="Babar A."/>
            <person name="Rosenke K."/>
        </authorList>
    </citation>
    <scope>NUCLEOTIDE SEQUENCE</scope>
    <source>
        <strain evidence="15">P1</strain>
    </source>
</reference>
<evidence type="ECO:0000313" key="21">
    <source>
        <dbReference type="Proteomes" id="UP000269431"/>
    </source>
</evidence>
<dbReference type="InterPro" id="IPR042188">
    <property type="entry name" value="MmgE/PrpD_sf_2"/>
</dbReference>
<evidence type="ECO:0000313" key="24">
    <source>
        <dbReference type="Proteomes" id="UP000275843"/>
    </source>
</evidence>
<dbReference type="KEGG" id="ssol:SULB_0392"/>
<dbReference type="SUPFAM" id="SSF103378">
    <property type="entry name" value="2-methylcitrate dehydratase PrpD"/>
    <property type="match status" value="1"/>
</dbReference>
<feature type="domain" description="MmgE/PrpD N-terminal" evidence="2">
    <location>
        <begin position="5"/>
        <end position="240"/>
    </location>
</feature>
<organism evidence="5 16">
    <name type="scientific">Saccharolobus solfataricus</name>
    <name type="common">Sulfolobus solfataricus</name>
    <dbReference type="NCBI Taxonomy" id="2287"/>
    <lineage>
        <taxon>Archaea</taxon>
        <taxon>Thermoproteota</taxon>
        <taxon>Thermoprotei</taxon>
        <taxon>Sulfolobales</taxon>
        <taxon>Sulfolobaceae</taxon>
        <taxon>Saccharolobus</taxon>
    </lineage>
</organism>
<dbReference type="EMBL" id="CP050869">
    <property type="protein sequence ID" value="QPG49800.1"/>
    <property type="molecule type" value="Genomic_DNA"/>
</dbReference>
<protein>
    <submittedName>
        <fullName evidence="15">2-methylcitrate dehydratase</fullName>
    </submittedName>
    <submittedName>
        <fullName evidence="5">MmgE/PrpD family protein</fullName>
    </submittedName>
</protein>
<dbReference type="EMBL" id="CP033235">
    <property type="protein sequence ID" value="AZF67314.1"/>
    <property type="molecule type" value="Genomic_DNA"/>
</dbReference>
<dbReference type="Proteomes" id="UP000269431">
    <property type="component" value="Chromosome"/>
</dbReference>
<dbReference type="Pfam" id="PF03972">
    <property type="entry name" value="MmgE_PrpD_N"/>
    <property type="match status" value="1"/>
</dbReference>
<dbReference type="AlphaFoldDB" id="A0A0E3KA89"/>
<dbReference type="EMBL" id="CP033240">
    <property type="protein sequence ID" value="AZF80391.1"/>
    <property type="molecule type" value="Genomic_DNA"/>
</dbReference>
<evidence type="ECO:0000313" key="12">
    <source>
        <dbReference type="EMBL" id="AZF80391.1"/>
    </source>
</evidence>
<evidence type="ECO:0000313" key="14">
    <source>
        <dbReference type="EMBL" id="QPG49800.1"/>
    </source>
</evidence>
<dbReference type="RefSeq" id="WP_009989294.1">
    <property type="nucleotide sequence ID" value="NZ_CP011055.2"/>
</dbReference>
<reference evidence="16 17" key="1">
    <citation type="journal article" date="2015" name="Genome Announc.">
        <title>Complete Genome Sequence of Sulfolobus solfataricus Strain 98/2 and Evolved Derivatives.</title>
        <authorList>
            <person name="McCarthy S."/>
            <person name="Gradnigo J."/>
            <person name="Johnson T."/>
            <person name="Payne S."/>
            <person name="Lipzen A."/>
            <person name="Martin J."/>
            <person name="Schackwitz W."/>
            <person name="Moriyama E."/>
            <person name="Blum P."/>
        </authorList>
    </citation>
    <scope>NUCLEOTIDE SEQUENCE [LARGE SCALE GENOMIC DNA]</scope>
    <source>
        <strain evidence="16">98/2 SULC</strain>
        <strain evidence="4">SARC-B</strain>
        <strain evidence="5">SARC-C</strain>
        <strain evidence="6 18">SULA</strain>
        <strain evidence="17">SULB</strain>
    </source>
</reference>
<dbReference type="Gene3D" id="1.10.4100.10">
    <property type="entry name" value="2-methylcitrate dehydratase PrpD"/>
    <property type="match status" value="1"/>
</dbReference>
<evidence type="ECO:0000313" key="16">
    <source>
        <dbReference type="Proteomes" id="UP000033057"/>
    </source>
</evidence>
<dbReference type="OMA" id="DHSVMYI"/>
<dbReference type="Proteomes" id="UP000273443">
    <property type="component" value="Chromosome"/>
</dbReference>
<proteinExistence type="inferred from homology"/>